<evidence type="ECO:0000256" key="1">
    <source>
        <dbReference type="SAM" id="MobiDB-lite"/>
    </source>
</evidence>
<dbReference type="Proteomes" id="UP000327468">
    <property type="component" value="Chromosome 29"/>
</dbReference>
<gene>
    <name evidence="3" type="ORF">PHYPO_G00168500</name>
</gene>
<keyword evidence="2" id="KW-0472">Membrane</keyword>
<evidence type="ECO:0000313" key="4">
    <source>
        <dbReference type="Proteomes" id="UP000327468"/>
    </source>
</evidence>
<feature type="region of interest" description="Disordered" evidence="1">
    <location>
        <begin position="85"/>
        <end position="110"/>
    </location>
</feature>
<feature type="transmembrane region" description="Helical" evidence="2">
    <location>
        <begin position="50"/>
        <end position="75"/>
    </location>
</feature>
<reference evidence="3 4" key="1">
    <citation type="submission" date="2019-06" db="EMBL/GenBank/DDBJ databases">
        <title>A chromosome-scale genome assembly of the striped catfish, Pangasianodon hypophthalmus.</title>
        <authorList>
            <person name="Wen M."/>
            <person name="Zahm M."/>
            <person name="Roques C."/>
            <person name="Cabau C."/>
            <person name="Klopp C."/>
            <person name="Donnadieu C."/>
            <person name="Jouanno E."/>
            <person name="Avarre J.-C."/>
            <person name="Campet M."/>
            <person name="Ha T.T.T."/>
            <person name="Dugue R."/>
            <person name="Lampietro C."/>
            <person name="Louis A."/>
            <person name="Herpin A."/>
            <person name="Echchiki A."/>
            <person name="Berthelot C."/>
            <person name="Parey E."/>
            <person name="Roest-Crollius H."/>
            <person name="Braasch I."/>
            <person name="Postlethwait J."/>
            <person name="Bobe J."/>
            <person name="Montfort J."/>
            <person name="Bouchez O."/>
            <person name="Begum T."/>
            <person name="Schartl M."/>
            <person name="Guiguen Y."/>
        </authorList>
    </citation>
    <scope>NUCLEOTIDE SEQUENCE [LARGE SCALE GENOMIC DNA]</scope>
    <source>
        <strain evidence="3 4">Indonesia</strain>
        <tissue evidence="3">Blood</tissue>
    </source>
</reference>
<feature type="compositionally biased region" description="Basic and acidic residues" evidence="1">
    <location>
        <begin position="101"/>
        <end position="110"/>
    </location>
</feature>
<keyword evidence="2" id="KW-1133">Transmembrane helix</keyword>
<keyword evidence="2" id="KW-0812">Transmembrane</keyword>
<protein>
    <submittedName>
        <fullName evidence="3">Uncharacterized protein</fullName>
    </submittedName>
</protein>
<evidence type="ECO:0000313" key="3">
    <source>
        <dbReference type="EMBL" id="KAB5517557.1"/>
    </source>
</evidence>
<name>A0A5N5JRR7_PANHP</name>
<evidence type="ECO:0000256" key="2">
    <source>
        <dbReference type="SAM" id="Phobius"/>
    </source>
</evidence>
<dbReference type="EMBL" id="VFJC01000030">
    <property type="protein sequence ID" value="KAB5517557.1"/>
    <property type="molecule type" value="Genomic_DNA"/>
</dbReference>
<dbReference type="AlphaFoldDB" id="A0A5N5JRR7"/>
<proteinExistence type="predicted"/>
<comment type="caution">
    <text evidence="3">The sequence shown here is derived from an EMBL/GenBank/DDBJ whole genome shotgun (WGS) entry which is preliminary data.</text>
</comment>
<accession>A0A5N5JRR7</accession>
<keyword evidence="4" id="KW-1185">Reference proteome</keyword>
<organism evidence="3 4">
    <name type="scientific">Pangasianodon hypophthalmus</name>
    <name type="common">Striped catfish</name>
    <name type="synonym">Helicophagus hypophthalmus</name>
    <dbReference type="NCBI Taxonomy" id="310915"/>
    <lineage>
        <taxon>Eukaryota</taxon>
        <taxon>Metazoa</taxon>
        <taxon>Chordata</taxon>
        <taxon>Craniata</taxon>
        <taxon>Vertebrata</taxon>
        <taxon>Euteleostomi</taxon>
        <taxon>Actinopterygii</taxon>
        <taxon>Neopterygii</taxon>
        <taxon>Teleostei</taxon>
        <taxon>Ostariophysi</taxon>
        <taxon>Siluriformes</taxon>
        <taxon>Pangasiidae</taxon>
        <taxon>Pangasianodon</taxon>
    </lineage>
</organism>
<sequence>MEKQQCPPGFIQDSLVKDCISHDALWQKQKPVTEAVMVMSTVPPAQCWNFAVWISVCVVVVLSSSVLVLLLWVIIYRRHTHGKRNSECPGSHHHNVNSNSDGKEDSCPHVNGRKQEVSDCEMGWGRGFCKARAEPAVPLPATELGDSALVTTKTVQQVDYSHCDASLKQ</sequence>